<comment type="caution">
    <text evidence="1">The sequence shown here is derived from an EMBL/GenBank/DDBJ whole genome shotgun (WGS) entry which is preliminary data.</text>
</comment>
<reference evidence="1" key="1">
    <citation type="submission" date="2022-01" db="EMBL/GenBank/DDBJ databases">
        <title>Genome Sequence Resource for Two Populations of Ditylenchus destructor, the Migratory Endoparasitic Phytonematode.</title>
        <authorList>
            <person name="Zhang H."/>
            <person name="Lin R."/>
            <person name="Xie B."/>
        </authorList>
    </citation>
    <scope>NUCLEOTIDE SEQUENCE</scope>
    <source>
        <strain evidence="1">BazhouSP</strain>
    </source>
</reference>
<proteinExistence type="predicted"/>
<gene>
    <name evidence="1" type="ORF">DdX_12878</name>
</gene>
<evidence type="ECO:0000313" key="2">
    <source>
        <dbReference type="Proteomes" id="UP001201812"/>
    </source>
</evidence>
<protein>
    <recommendedName>
        <fullName evidence="3">F-box domain-containing protein</fullName>
    </recommendedName>
</protein>
<dbReference type="Proteomes" id="UP001201812">
    <property type="component" value="Unassembled WGS sequence"/>
</dbReference>
<evidence type="ECO:0008006" key="3">
    <source>
        <dbReference type="Google" id="ProtNLM"/>
    </source>
</evidence>
<keyword evidence="2" id="KW-1185">Reference proteome</keyword>
<dbReference type="AlphaFoldDB" id="A0AAD4MZV2"/>
<accession>A0AAD4MZV2</accession>
<organism evidence="1 2">
    <name type="scientific">Ditylenchus destructor</name>
    <dbReference type="NCBI Taxonomy" id="166010"/>
    <lineage>
        <taxon>Eukaryota</taxon>
        <taxon>Metazoa</taxon>
        <taxon>Ecdysozoa</taxon>
        <taxon>Nematoda</taxon>
        <taxon>Chromadorea</taxon>
        <taxon>Rhabditida</taxon>
        <taxon>Tylenchina</taxon>
        <taxon>Tylenchomorpha</taxon>
        <taxon>Sphaerularioidea</taxon>
        <taxon>Anguinidae</taxon>
        <taxon>Anguininae</taxon>
        <taxon>Ditylenchus</taxon>
    </lineage>
</organism>
<sequence length="405" mass="47628">MSSYKFRKRKEAPACVLSSSKITRKKASVTPKKTPVYLTDDILVDVFKHLNYSKVAECNLSCAWIAEVIRKYRSSLPRFRVSEISLDYIPPIRGDVLYNGQLMLRELGQPILHKGFNKWTDKYGYERKSPFHNQLISQYAWKNASVTMRVLQAQFSGKDYDKWYYFLQYNFFRRCYESRYANCPNSLLFCANIKSVAFNTMNWPLYLHFFNLLTQPGSYFEKISLVHVDFPTWQLLTQDMKPSQRIQCRSLHLFDIADPLQFSWIESHFHCDKLHFSLKMLDAGDADFPLDFIFNGTGCTKSLCVEYYRDISIVSKIVKTFQQLSYVSTKMPSMEFKLKEYSPVVDRDFETNFAQFLVKKQQECNIYQFPNSNNPEKKLRVSVKFNNKDDICHSPFATEVKLILC</sequence>
<dbReference type="EMBL" id="JAKKPZ010000046">
    <property type="protein sequence ID" value="KAI1706668.1"/>
    <property type="molecule type" value="Genomic_DNA"/>
</dbReference>
<evidence type="ECO:0000313" key="1">
    <source>
        <dbReference type="EMBL" id="KAI1706668.1"/>
    </source>
</evidence>
<name>A0AAD4MZV2_9BILA</name>